<dbReference type="InterPro" id="IPR001623">
    <property type="entry name" value="DnaJ_domain"/>
</dbReference>
<sequence>MTCDDATTSRPLTPRTAARCLGVAPDAEEAELRRAYRAAARRCHPDKQRAEGQSESYVEGGSVRAASEEFLRLQEALELLLHPPSSAPSTATTCESERLDKHFFGTQFGSDSFDPRAWLGEAALTESPERLLCVWRCKSCPEPSSVCCRLKLRKHLCFCGHKVEAHLQKDRPGCIHPACRCQRLEFYVQQLGWEARCSCKHHIRDHQQLNGQPFPCSKRLPGKDKKPCPCKGFNISWVCTCGHPASEHESTWQLVTSKAAFAREWVAQGLRPECVAEAEEKRARWQQQAADRAARSGGEVAREQVKAQAQRMQISMCAEAKMLEAVEQTLDGRRLPRSASTAVTKPGPGCADGRRLGSSWCRAPRDRAAEASIIPQNGPTGIATPRTLLDL</sequence>
<feature type="region of interest" description="Disordered" evidence="3">
    <location>
        <begin position="334"/>
        <end position="357"/>
    </location>
</feature>
<dbReference type="InterPro" id="IPR036869">
    <property type="entry name" value="J_dom_sf"/>
</dbReference>
<dbReference type="InterPro" id="IPR026755">
    <property type="entry name" value="Fam221a/b"/>
</dbReference>
<evidence type="ECO:0000256" key="2">
    <source>
        <dbReference type="ARBA" id="ARBA00039630"/>
    </source>
</evidence>
<dbReference type="PANTHER" id="PTHR31214:SF2">
    <property type="entry name" value="PROTEIN FAM221A"/>
    <property type="match status" value="1"/>
</dbReference>
<protein>
    <recommendedName>
        <fullName evidence="2">Protein FAM221A</fullName>
    </recommendedName>
</protein>
<name>A0ABP0JLR7_9DINO</name>
<gene>
    <name evidence="5" type="ORF">CCMP2556_LOCUS12066</name>
</gene>
<evidence type="ECO:0000256" key="1">
    <source>
        <dbReference type="ARBA" id="ARBA00011026"/>
    </source>
</evidence>
<feature type="domain" description="J" evidence="4">
    <location>
        <begin position="16"/>
        <end position="105"/>
    </location>
</feature>
<dbReference type="PROSITE" id="PS50076">
    <property type="entry name" value="DNAJ_2"/>
    <property type="match status" value="1"/>
</dbReference>
<dbReference type="Proteomes" id="UP001642484">
    <property type="component" value="Unassembled WGS sequence"/>
</dbReference>
<accession>A0ABP0JLR7</accession>
<dbReference type="Gene3D" id="1.10.287.110">
    <property type="entry name" value="DnaJ domain"/>
    <property type="match status" value="1"/>
</dbReference>
<comment type="similarity">
    <text evidence="1">Belongs to the FAM221 family.</text>
</comment>
<reference evidence="5 6" key="1">
    <citation type="submission" date="2024-02" db="EMBL/GenBank/DDBJ databases">
        <authorList>
            <person name="Chen Y."/>
            <person name="Shah S."/>
            <person name="Dougan E. K."/>
            <person name="Thang M."/>
            <person name="Chan C."/>
        </authorList>
    </citation>
    <scope>NUCLEOTIDE SEQUENCE [LARGE SCALE GENOMIC DNA]</scope>
</reference>
<keyword evidence="6" id="KW-1185">Reference proteome</keyword>
<dbReference type="PRINTS" id="PR00625">
    <property type="entry name" value="JDOMAIN"/>
</dbReference>
<comment type="caution">
    <text evidence="5">The sequence shown here is derived from an EMBL/GenBank/DDBJ whole genome shotgun (WGS) entry which is preliminary data.</text>
</comment>
<dbReference type="PANTHER" id="PTHR31214">
    <property type="entry name" value="PROTEIN FAM221A-RELATED"/>
    <property type="match status" value="1"/>
</dbReference>
<dbReference type="SMART" id="SM00271">
    <property type="entry name" value="DnaJ"/>
    <property type="match status" value="1"/>
</dbReference>
<evidence type="ECO:0000313" key="6">
    <source>
        <dbReference type="Proteomes" id="UP001642484"/>
    </source>
</evidence>
<dbReference type="EMBL" id="CAXAMN010005780">
    <property type="protein sequence ID" value="CAK9015347.1"/>
    <property type="molecule type" value="Genomic_DNA"/>
</dbReference>
<dbReference type="Pfam" id="PF00226">
    <property type="entry name" value="DnaJ"/>
    <property type="match status" value="1"/>
</dbReference>
<evidence type="ECO:0000259" key="4">
    <source>
        <dbReference type="PROSITE" id="PS50076"/>
    </source>
</evidence>
<evidence type="ECO:0000313" key="5">
    <source>
        <dbReference type="EMBL" id="CAK9015347.1"/>
    </source>
</evidence>
<evidence type="ECO:0000256" key="3">
    <source>
        <dbReference type="SAM" id="MobiDB-lite"/>
    </source>
</evidence>
<proteinExistence type="inferred from homology"/>
<dbReference type="Pfam" id="PF14753">
    <property type="entry name" value="FAM221"/>
    <property type="match status" value="1"/>
</dbReference>
<dbReference type="SUPFAM" id="SSF46565">
    <property type="entry name" value="Chaperone J-domain"/>
    <property type="match status" value="1"/>
</dbReference>
<organism evidence="5 6">
    <name type="scientific">Durusdinium trenchii</name>
    <dbReference type="NCBI Taxonomy" id="1381693"/>
    <lineage>
        <taxon>Eukaryota</taxon>
        <taxon>Sar</taxon>
        <taxon>Alveolata</taxon>
        <taxon>Dinophyceae</taxon>
        <taxon>Suessiales</taxon>
        <taxon>Symbiodiniaceae</taxon>
        <taxon>Durusdinium</taxon>
    </lineage>
</organism>